<gene>
    <name evidence="2" type="ORF">HMH06_06815</name>
</gene>
<keyword evidence="3" id="KW-1185">Reference proteome</keyword>
<proteinExistence type="predicted"/>
<sequence length="208" mass="24089">MTKIYFLILCFITFANAQDYKKDTIELHETILYDKSKFKLKRVGSDTKTKTVQVGLNSDINFKKDSLPKYIKEIAIPISAPNKEFTFQRINFNFSYPLKVDSVIVKVDLFSDLDNRPDKTILENPFNIVVKKGSQQDDIFTYDLRDYNIKHKGNFYIKVELLTKLESPIYLSAALLAKCLYKTKDSDKWQKTPLGITPAINADILIKR</sequence>
<dbReference type="EMBL" id="JABFOQ010000012">
    <property type="protein sequence ID" value="NOJ75541.1"/>
    <property type="molecule type" value="Genomic_DNA"/>
</dbReference>
<evidence type="ECO:0000313" key="2">
    <source>
        <dbReference type="EMBL" id="NOJ75541.1"/>
    </source>
</evidence>
<reference evidence="2 3" key="1">
    <citation type="submission" date="2020-05" db="EMBL/GenBank/DDBJ databases">
        <title>Tigecycline resistant gene in Empedobacter stercoris.</title>
        <authorList>
            <person name="Chen Y."/>
            <person name="Cheng Y."/>
            <person name="Zhou K."/>
        </authorList>
    </citation>
    <scope>NUCLEOTIDE SEQUENCE [LARGE SCALE GENOMIC DNA]</scope>
    <source>
        <strain evidence="2 3">ES202</strain>
    </source>
</reference>
<feature type="chain" id="PRO_5046954554" evidence="1">
    <location>
        <begin position="18"/>
        <end position="208"/>
    </location>
</feature>
<organism evidence="2 3">
    <name type="scientific">Empedobacter stercoris</name>
    <dbReference type="NCBI Taxonomy" id="1628248"/>
    <lineage>
        <taxon>Bacteria</taxon>
        <taxon>Pseudomonadati</taxon>
        <taxon>Bacteroidota</taxon>
        <taxon>Flavobacteriia</taxon>
        <taxon>Flavobacteriales</taxon>
        <taxon>Weeksellaceae</taxon>
        <taxon>Empedobacter</taxon>
    </lineage>
</organism>
<evidence type="ECO:0000256" key="1">
    <source>
        <dbReference type="SAM" id="SignalP"/>
    </source>
</evidence>
<protein>
    <submittedName>
        <fullName evidence="2">Uncharacterized protein</fullName>
    </submittedName>
</protein>
<dbReference type="Proteomes" id="UP000580344">
    <property type="component" value="Unassembled WGS sequence"/>
</dbReference>
<dbReference type="RefSeq" id="WP_171622856.1">
    <property type="nucleotide sequence ID" value="NZ_CP053698.1"/>
</dbReference>
<evidence type="ECO:0000313" key="3">
    <source>
        <dbReference type="Proteomes" id="UP000580344"/>
    </source>
</evidence>
<accession>A0ABX1WLV4</accession>
<name>A0ABX1WLV4_9FLAO</name>
<comment type="caution">
    <text evidence="2">The sequence shown here is derived from an EMBL/GenBank/DDBJ whole genome shotgun (WGS) entry which is preliminary data.</text>
</comment>
<feature type="signal peptide" evidence="1">
    <location>
        <begin position="1"/>
        <end position="17"/>
    </location>
</feature>
<keyword evidence="1" id="KW-0732">Signal</keyword>